<dbReference type="STRING" id="1618345.UT18_C0001G0032"/>
<dbReference type="Pfam" id="PF02578">
    <property type="entry name" value="Cu-oxidase_4"/>
    <property type="match status" value="1"/>
</dbReference>
<gene>
    <name evidence="11" type="ORF">UT18_C0001G0032</name>
</gene>
<evidence type="ECO:0000256" key="3">
    <source>
        <dbReference type="ARBA" id="ARBA00022679"/>
    </source>
</evidence>
<dbReference type="NCBIfam" id="TIGR00726">
    <property type="entry name" value="peptidoglycan editing factor PgeF"/>
    <property type="match status" value="1"/>
</dbReference>
<dbReference type="InterPro" id="IPR038371">
    <property type="entry name" value="Cu_polyphenol_OxRdtase_sf"/>
</dbReference>
<dbReference type="PANTHER" id="PTHR30616:SF2">
    <property type="entry name" value="PURINE NUCLEOSIDE PHOSPHORYLASE LACC1"/>
    <property type="match status" value="1"/>
</dbReference>
<comment type="caution">
    <text evidence="11">The sequence shown here is derived from an EMBL/GenBank/DDBJ whole genome shotgun (WGS) entry which is preliminary data.</text>
</comment>
<protein>
    <recommendedName>
        <fullName evidence="10">Purine nucleoside phosphorylase</fullName>
    </recommendedName>
</protein>
<evidence type="ECO:0000256" key="2">
    <source>
        <dbReference type="ARBA" id="ARBA00007353"/>
    </source>
</evidence>
<proteinExistence type="inferred from homology"/>
<comment type="catalytic activity">
    <reaction evidence="7">
        <text>adenosine + H2O + H(+) = inosine + NH4(+)</text>
        <dbReference type="Rhea" id="RHEA:24408"/>
        <dbReference type="ChEBI" id="CHEBI:15377"/>
        <dbReference type="ChEBI" id="CHEBI:15378"/>
        <dbReference type="ChEBI" id="CHEBI:16335"/>
        <dbReference type="ChEBI" id="CHEBI:17596"/>
        <dbReference type="ChEBI" id="CHEBI:28938"/>
        <dbReference type="EC" id="3.5.4.4"/>
    </reaction>
    <physiologicalReaction direction="left-to-right" evidence="7">
        <dbReference type="Rhea" id="RHEA:24409"/>
    </physiologicalReaction>
</comment>
<dbReference type="PATRIC" id="fig|1618345.3.peg.37"/>
<comment type="catalytic activity">
    <reaction evidence="9">
        <text>S-methyl-5'-thioadenosine + phosphate = 5-(methylsulfanyl)-alpha-D-ribose 1-phosphate + adenine</text>
        <dbReference type="Rhea" id="RHEA:11852"/>
        <dbReference type="ChEBI" id="CHEBI:16708"/>
        <dbReference type="ChEBI" id="CHEBI:17509"/>
        <dbReference type="ChEBI" id="CHEBI:43474"/>
        <dbReference type="ChEBI" id="CHEBI:58533"/>
        <dbReference type="EC" id="2.4.2.28"/>
    </reaction>
    <physiologicalReaction direction="left-to-right" evidence="9">
        <dbReference type="Rhea" id="RHEA:11853"/>
    </physiologicalReaction>
</comment>
<dbReference type="AlphaFoldDB" id="A0A0G0M566"/>
<evidence type="ECO:0000256" key="10">
    <source>
        <dbReference type="RuleBase" id="RU361274"/>
    </source>
</evidence>
<comment type="similarity">
    <text evidence="2 10">Belongs to the purine nucleoside phosphorylase YfiH/LACC1 family.</text>
</comment>
<name>A0A0G0M566_UNCC2</name>
<keyword evidence="4" id="KW-0479">Metal-binding</keyword>
<dbReference type="SUPFAM" id="SSF64438">
    <property type="entry name" value="CNF1/YfiH-like putative cysteine hydrolases"/>
    <property type="match status" value="1"/>
</dbReference>
<evidence type="ECO:0000256" key="7">
    <source>
        <dbReference type="ARBA" id="ARBA00047989"/>
    </source>
</evidence>
<reference evidence="11 12" key="1">
    <citation type="journal article" date="2015" name="Nature">
        <title>rRNA introns, odd ribosomes, and small enigmatic genomes across a large radiation of phyla.</title>
        <authorList>
            <person name="Brown C.T."/>
            <person name="Hug L.A."/>
            <person name="Thomas B.C."/>
            <person name="Sharon I."/>
            <person name="Castelle C.J."/>
            <person name="Singh A."/>
            <person name="Wilkins M.J."/>
            <person name="Williams K.H."/>
            <person name="Banfield J.F."/>
        </authorList>
    </citation>
    <scope>NUCLEOTIDE SEQUENCE [LARGE SCALE GENOMIC DNA]</scope>
</reference>
<dbReference type="GO" id="GO:0005507">
    <property type="term" value="F:copper ion binding"/>
    <property type="evidence" value="ECO:0007669"/>
    <property type="project" value="TreeGrafter"/>
</dbReference>
<dbReference type="Gene3D" id="3.60.140.10">
    <property type="entry name" value="CNF1/YfiH-like putative cysteine hydrolases"/>
    <property type="match status" value="1"/>
</dbReference>
<evidence type="ECO:0000256" key="4">
    <source>
        <dbReference type="ARBA" id="ARBA00022723"/>
    </source>
</evidence>
<dbReference type="CDD" id="cd16833">
    <property type="entry name" value="YfiH"/>
    <property type="match status" value="1"/>
</dbReference>
<comment type="catalytic activity">
    <reaction evidence="8">
        <text>adenosine + phosphate = alpha-D-ribose 1-phosphate + adenine</text>
        <dbReference type="Rhea" id="RHEA:27642"/>
        <dbReference type="ChEBI" id="CHEBI:16335"/>
        <dbReference type="ChEBI" id="CHEBI:16708"/>
        <dbReference type="ChEBI" id="CHEBI:43474"/>
        <dbReference type="ChEBI" id="CHEBI:57720"/>
        <dbReference type="EC" id="2.4.2.1"/>
    </reaction>
    <physiologicalReaction direction="left-to-right" evidence="8">
        <dbReference type="Rhea" id="RHEA:27643"/>
    </physiologicalReaction>
</comment>
<sequence length="269" mass="29857">MKKIVKDKLTFYTFEEINRKETAIFVTTRSNGFSVGTFHSLNLGLHVGDNMHDVEKNRRLVFEKLDLDINKLTCPEQVHGSNVNVVTEKDVGKGNLNYETSILETDALITNLKNVPLMVVSADCLAISFIDIKNKIIGIAHAGWKGTLGKIAGKTIDKMITEFGSDPKDILIGFSPSVGQCCYKVGVEVVTSFFDVFGEDAKNYFLINDGNFYLDLVKVNYKIVVQKGVLEKNIEVSNICTSCNDHTFFSHRKDGGQTGRFGTIISLSI</sequence>
<evidence type="ECO:0000256" key="8">
    <source>
        <dbReference type="ARBA" id="ARBA00048968"/>
    </source>
</evidence>
<evidence type="ECO:0000313" key="11">
    <source>
        <dbReference type="EMBL" id="KKQ95445.1"/>
    </source>
</evidence>
<dbReference type="InterPro" id="IPR011324">
    <property type="entry name" value="Cytotoxic_necrot_fac-like_cat"/>
</dbReference>
<dbReference type="PANTHER" id="PTHR30616">
    <property type="entry name" value="UNCHARACTERIZED PROTEIN YFIH"/>
    <property type="match status" value="1"/>
</dbReference>
<dbReference type="Proteomes" id="UP000034207">
    <property type="component" value="Unassembled WGS sequence"/>
</dbReference>
<keyword evidence="6" id="KW-0862">Zinc</keyword>
<evidence type="ECO:0000256" key="9">
    <source>
        <dbReference type="ARBA" id="ARBA00049893"/>
    </source>
</evidence>
<comment type="catalytic activity">
    <reaction evidence="1">
        <text>inosine + phosphate = alpha-D-ribose 1-phosphate + hypoxanthine</text>
        <dbReference type="Rhea" id="RHEA:27646"/>
        <dbReference type="ChEBI" id="CHEBI:17368"/>
        <dbReference type="ChEBI" id="CHEBI:17596"/>
        <dbReference type="ChEBI" id="CHEBI:43474"/>
        <dbReference type="ChEBI" id="CHEBI:57720"/>
        <dbReference type="EC" id="2.4.2.1"/>
    </reaction>
    <physiologicalReaction direction="left-to-right" evidence="1">
        <dbReference type="Rhea" id="RHEA:27647"/>
    </physiologicalReaction>
</comment>
<keyword evidence="5" id="KW-0378">Hydrolase</keyword>
<dbReference type="EMBL" id="LBVV01000001">
    <property type="protein sequence ID" value="KKQ95445.1"/>
    <property type="molecule type" value="Genomic_DNA"/>
</dbReference>
<evidence type="ECO:0000256" key="6">
    <source>
        <dbReference type="ARBA" id="ARBA00022833"/>
    </source>
</evidence>
<keyword evidence="3" id="KW-0808">Transferase</keyword>
<dbReference type="InterPro" id="IPR003730">
    <property type="entry name" value="Cu_polyphenol_OxRdtase"/>
</dbReference>
<dbReference type="GO" id="GO:0017061">
    <property type="term" value="F:S-methyl-5-thioadenosine phosphorylase activity"/>
    <property type="evidence" value="ECO:0007669"/>
    <property type="project" value="UniProtKB-EC"/>
</dbReference>
<accession>A0A0G0M566</accession>
<evidence type="ECO:0000256" key="1">
    <source>
        <dbReference type="ARBA" id="ARBA00000553"/>
    </source>
</evidence>
<organism evidence="11 12">
    <name type="scientific">candidate division CPR2 bacterium GW2011_GWC2_39_10</name>
    <dbReference type="NCBI Taxonomy" id="1618345"/>
    <lineage>
        <taxon>Bacteria</taxon>
        <taxon>Bacteria division CPR2</taxon>
    </lineage>
</organism>
<dbReference type="GO" id="GO:0016787">
    <property type="term" value="F:hydrolase activity"/>
    <property type="evidence" value="ECO:0007669"/>
    <property type="project" value="UniProtKB-KW"/>
</dbReference>
<evidence type="ECO:0000256" key="5">
    <source>
        <dbReference type="ARBA" id="ARBA00022801"/>
    </source>
</evidence>
<evidence type="ECO:0000313" key="12">
    <source>
        <dbReference type="Proteomes" id="UP000034207"/>
    </source>
</evidence>